<dbReference type="EMBL" id="BGPR01079332">
    <property type="protein sequence ID" value="GBL74061.1"/>
    <property type="molecule type" value="Genomic_DNA"/>
</dbReference>
<gene>
    <name evidence="1" type="ORF">AVEN_111891_1</name>
    <name evidence="2" type="ORF">AVEN_165908_1</name>
</gene>
<name>A0A4Y2A2W1_ARAVE</name>
<accession>A0A4Y2A2W1</accession>
<evidence type="ECO:0000313" key="1">
    <source>
        <dbReference type="EMBL" id="GBL74053.1"/>
    </source>
</evidence>
<protein>
    <submittedName>
        <fullName evidence="1">Uncharacterized protein</fullName>
    </submittedName>
</protein>
<proteinExistence type="predicted"/>
<sequence length="90" mass="10220">MREPRKIKPDSFRRKLFLSDILLKTVGLLGGKYLIICYKIQTSYLLSATSMAIGRPSWAASFQTDEEAKLAIIIGDRDLREGYPKTHCTL</sequence>
<dbReference type="Proteomes" id="UP000499080">
    <property type="component" value="Unassembled WGS sequence"/>
</dbReference>
<keyword evidence="3" id="KW-1185">Reference proteome</keyword>
<dbReference type="EMBL" id="BGPR01079330">
    <property type="protein sequence ID" value="GBL74053.1"/>
    <property type="molecule type" value="Genomic_DNA"/>
</dbReference>
<reference evidence="1 3" key="1">
    <citation type="journal article" date="2019" name="Sci. Rep.">
        <title>Orb-weaving spider Araneus ventricosus genome elucidates the spidroin gene catalogue.</title>
        <authorList>
            <person name="Kono N."/>
            <person name="Nakamura H."/>
            <person name="Ohtoshi R."/>
            <person name="Moran D.A.P."/>
            <person name="Shinohara A."/>
            <person name="Yoshida Y."/>
            <person name="Fujiwara M."/>
            <person name="Mori M."/>
            <person name="Tomita M."/>
            <person name="Arakawa K."/>
        </authorList>
    </citation>
    <scope>NUCLEOTIDE SEQUENCE [LARGE SCALE GENOMIC DNA]</scope>
</reference>
<comment type="caution">
    <text evidence="1">The sequence shown here is derived from an EMBL/GenBank/DDBJ whole genome shotgun (WGS) entry which is preliminary data.</text>
</comment>
<evidence type="ECO:0000313" key="3">
    <source>
        <dbReference type="Proteomes" id="UP000499080"/>
    </source>
</evidence>
<organism evidence="1 3">
    <name type="scientific">Araneus ventricosus</name>
    <name type="common">Orbweaver spider</name>
    <name type="synonym">Epeira ventricosa</name>
    <dbReference type="NCBI Taxonomy" id="182803"/>
    <lineage>
        <taxon>Eukaryota</taxon>
        <taxon>Metazoa</taxon>
        <taxon>Ecdysozoa</taxon>
        <taxon>Arthropoda</taxon>
        <taxon>Chelicerata</taxon>
        <taxon>Arachnida</taxon>
        <taxon>Araneae</taxon>
        <taxon>Araneomorphae</taxon>
        <taxon>Entelegynae</taxon>
        <taxon>Araneoidea</taxon>
        <taxon>Araneidae</taxon>
        <taxon>Araneus</taxon>
    </lineage>
</organism>
<evidence type="ECO:0000313" key="2">
    <source>
        <dbReference type="EMBL" id="GBL74061.1"/>
    </source>
</evidence>
<dbReference type="AlphaFoldDB" id="A0A4Y2A2W1"/>